<proteinExistence type="predicted"/>
<protein>
    <submittedName>
        <fullName evidence="1">Uncharacterized protein</fullName>
    </submittedName>
</protein>
<accession>A0A1G7ZFL0</accession>
<dbReference type="AlphaFoldDB" id="A0A1G7ZFL0"/>
<organism evidence="1 2">
    <name type="scientific">Aneurinibacillus thermoaerophilus</name>
    <dbReference type="NCBI Taxonomy" id="143495"/>
    <lineage>
        <taxon>Bacteria</taxon>
        <taxon>Bacillati</taxon>
        <taxon>Bacillota</taxon>
        <taxon>Bacilli</taxon>
        <taxon>Bacillales</taxon>
        <taxon>Paenibacillaceae</taxon>
        <taxon>Aneurinibacillus group</taxon>
        <taxon>Aneurinibacillus</taxon>
    </lineage>
</organism>
<sequence length="39" mass="4453">MTAKLVMYLKFGEDTVTLLQPQGIDQKTSDVYYMVGLVR</sequence>
<reference evidence="1 2" key="1">
    <citation type="submission" date="2016-10" db="EMBL/GenBank/DDBJ databases">
        <authorList>
            <person name="de Groot N.N."/>
        </authorList>
    </citation>
    <scope>NUCLEOTIDE SEQUENCE [LARGE SCALE GENOMIC DNA]</scope>
    <source>
        <strain evidence="1 2">L 420-91</strain>
    </source>
</reference>
<evidence type="ECO:0000313" key="1">
    <source>
        <dbReference type="EMBL" id="SDH07405.1"/>
    </source>
</evidence>
<evidence type="ECO:0000313" key="2">
    <source>
        <dbReference type="Proteomes" id="UP000198956"/>
    </source>
</evidence>
<dbReference type="EMBL" id="FNDE01000010">
    <property type="protein sequence ID" value="SDH07405.1"/>
    <property type="molecule type" value="Genomic_DNA"/>
</dbReference>
<gene>
    <name evidence="1" type="ORF">SAMN04489735_101071</name>
</gene>
<dbReference type="Proteomes" id="UP000198956">
    <property type="component" value="Unassembled WGS sequence"/>
</dbReference>
<name>A0A1G7ZFL0_ANETH</name>